<keyword evidence="2" id="KW-1185">Reference proteome</keyword>
<evidence type="ECO:0000313" key="1">
    <source>
        <dbReference type="EMBL" id="KAK3796544.1"/>
    </source>
</evidence>
<reference evidence="1" key="1">
    <citation type="journal article" date="2023" name="G3 (Bethesda)">
        <title>A reference genome for the long-term kleptoplast-retaining sea slug Elysia crispata morphotype clarki.</title>
        <authorList>
            <person name="Eastman K.E."/>
            <person name="Pendleton A.L."/>
            <person name="Shaikh M.A."/>
            <person name="Suttiyut T."/>
            <person name="Ogas R."/>
            <person name="Tomko P."/>
            <person name="Gavelis G."/>
            <person name="Widhalm J.R."/>
            <person name="Wisecaver J.H."/>
        </authorList>
    </citation>
    <scope>NUCLEOTIDE SEQUENCE</scope>
    <source>
        <strain evidence="1">ECLA1</strain>
    </source>
</reference>
<dbReference type="Proteomes" id="UP001283361">
    <property type="component" value="Unassembled WGS sequence"/>
</dbReference>
<dbReference type="AlphaFoldDB" id="A0AAE1E6T9"/>
<protein>
    <submittedName>
        <fullName evidence="1">Uncharacterized protein</fullName>
    </submittedName>
</protein>
<name>A0AAE1E6T9_9GAST</name>
<accession>A0AAE1E6T9</accession>
<organism evidence="1 2">
    <name type="scientific">Elysia crispata</name>
    <name type="common">lettuce slug</name>
    <dbReference type="NCBI Taxonomy" id="231223"/>
    <lineage>
        <taxon>Eukaryota</taxon>
        <taxon>Metazoa</taxon>
        <taxon>Spiralia</taxon>
        <taxon>Lophotrochozoa</taxon>
        <taxon>Mollusca</taxon>
        <taxon>Gastropoda</taxon>
        <taxon>Heterobranchia</taxon>
        <taxon>Euthyneura</taxon>
        <taxon>Panpulmonata</taxon>
        <taxon>Sacoglossa</taxon>
        <taxon>Placobranchoidea</taxon>
        <taxon>Plakobranchidae</taxon>
        <taxon>Elysia</taxon>
    </lineage>
</organism>
<evidence type="ECO:0000313" key="2">
    <source>
        <dbReference type="Proteomes" id="UP001283361"/>
    </source>
</evidence>
<sequence>MGGHGRSVKECVIWEDIVASLVKGVCVIWEDIVVTRLRSARDMGGHRRSVKECVIWEDIVARLRSV</sequence>
<dbReference type="EMBL" id="JAWDGP010000874">
    <property type="protein sequence ID" value="KAK3796544.1"/>
    <property type="molecule type" value="Genomic_DNA"/>
</dbReference>
<gene>
    <name evidence="1" type="ORF">RRG08_066460</name>
</gene>
<comment type="caution">
    <text evidence="1">The sequence shown here is derived from an EMBL/GenBank/DDBJ whole genome shotgun (WGS) entry which is preliminary data.</text>
</comment>
<proteinExistence type="predicted"/>